<dbReference type="Proteomes" id="UP000827976">
    <property type="component" value="Chromosome 14"/>
</dbReference>
<proteinExistence type="predicted"/>
<evidence type="ECO:0000313" key="2">
    <source>
        <dbReference type="Proteomes" id="UP000827976"/>
    </source>
</evidence>
<name>A0ACB7UVA5_DIOAL</name>
<evidence type="ECO:0000313" key="1">
    <source>
        <dbReference type="EMBL" id="KAH7664700.1"/>
    </source>
</evidence>
<protein>
    <submittedName>
        <fullName evidence="1">Wax synthase protein</fullName>
        <ecNumber evidence="1">2.3.1.75</ecNumber>
    </submittedName>
</protein>
<keyword evidence="2" id="KW-1185">Reference proteome</keyword>
<dbReference type="EMBL" id="CM037024">
    <property type="protein sequence ID" value="KAH7664700.1"/>
    <property type="molecule type" value="Genomic_DNA"/>
</dbReference>
<accession>A0ACB7UVA5</accession>
<reference evidence="2" key="1">
    <citation type="journal article" date="2022" name="Nat. Commun.">
        <title>Chromosome evolution and the genetic basis of agronomically important traits in greater yam.</title>
        <authorList>
            <person name="Bredeson J.V."/>
            <person name="Lyons J.B."/>
            <person name="Oniyinde I.O."/>
            <person name="Okereke N.R."/>
            <person name="Kolade O."/>
            <person name="Nnabue I."/>
            <person name="Nwadili C.O."/>
            <person name="Hribova E."/>
            <person name="Parker M."/>
            <person name="Nwogha J."/>
            <person name="Shu S."/>
            <person name="Carlson J."/>
            <person name="Kariba R."/>
            <person name="Muthemba S."/>
            <person name="Knop K."/>
            <person name="Barton G.J."/>
            <person name="Sherwood A.V."/>
            <person name="Lopez-Montes A."/>
            <person name="Asiedu R."/>
            <person name="Jamnadass R."/>
            <person name="Muchugi A."/>
            <person name="Goodstein D."/>
            <person name="Egesi C.N."/>
            <person name="Featherston J."/>
            <person name="Asfaw A."/>
            <person name="Simpson G.G."/>
            <person name="Dolezel J."/>
            <person name="Hendre P.S."/>
            <person name="Van Deynze A."/>
            <person name="Kumar P.L."/>
            <person name="Obidiegwu J.E."/>
            <person name="Bhattacharjee R."/>
            <person name="Rokhsar D.S."/>
        </authorList>
    </citation>
    <scope>NUCLEOTIDE SEQUENCE [LARGE SCALE GENOMIC DNA]</scope>
    <source>
        <strain evidence="2">cv. TDa95/00328</strain>
    </source>
</reference>
<keyword evidence="1" id="KW-0808">Transferase</keyword>
<comment type="caution">
    <text evidence="1">The sequence shown here is derived from an EMBL/GenBank/DDBJ whole genome shotgun (WGS) entry which is preliminary data.</text>
</comment>
<gene>
    <name evidence="1" type="ORF">IHE45_14G137100</name>
</gene>
<organism evidence="1 2">
    <name type="scientific">Dioscorea alata</name>
    <name type="common">Purple yam</name>
    <dbReference type="NCBI Taxonomy" id="55571"/>
    <lineage>
        <taxon>Eukaryota</taxon>
        <taxon>Viridiplantae</taxon>
        <taxon>Streptophyta</taxon>
        <taxon>Embryophyta</taxon>
        <taxon>Tracheophyta</taxon>
        <taxon>Spermatophyta</taxon>
        <taxon>Magnoliopsida</taxon>
        <taxon>Liliopsida</taxon>
        <taxon>Dioscoreales</taxon>
        <taxon>Dioscoreaceae</taxon>
        <taxon>Dioscorea</taxon>
    </lineage>
</organism>
<sequence>MADVPVLDGELQKLMKITLTIIACMSYARFISSKTSPGYLRLTLLLPILSLLPLLPFSFSSVHLRGISAFFLSWLSIFKLLLLSFSLPPLHPSLPLPIFIATASLPVKLRSSSTSIATTSPLSLFSSIFKLLLLLLLFSLYPYKHLFPSYLLLALYCFHIYLALELVLSSARFLAGTLLGLDLEPQFNAPYFSTSLRDFWGRRWNLMVTSILRPSVYHPIRSRFGTAAGVLAVFFVSGVMHELMFYYLTLSSPTGEVTCFFILHGFCMVVEGLFARRWKWGGVHPAVAPPLVLGFVAVTGFWLFFPPILRTGTDEKTLEECAAMVAFLEKGARALLDRIGLLFNRV</sequence>
<dbReference type="EC" id="2.3.1.75" evidence="1"/>
<keyword evidence="1" id="KW-0012">Acyltransferase</keyword>